<dbReference type="PROSITE" id="PS50305">
    <property type="entry name" value="SIRTUIN"/>
    <property type="match status" value="1"/>
</dbReference>
<evidence type="ECO:0000256" key="1">
    <source>
        <dbReference type="ARBA" id="ARBA00022679"/>
    </source>
</evidence>
<feature type="binding site" evidence="3">
    <location>
        <begin position="173"/>
        <end position="175"/>
    </location>
    <ligand>
        <name>NAD(+)</name>
        <dbReference type="ChEBI" id="CHEBI:57540"/>
    </ligand>
</feature>
<comment type="similarity">
    <text evidence="3">Belongs to the sirtuin family. Class III subfamily.</text>
</comment>
<accession>A0ABP9UU37</accession>
<comment type="domain">
    <text evidence="3">2 residues (Tyr-52 and Arg-55) present in a large hydrophobic pocket are probably involved in substrate specificity. They are important for desuccinylation activity, but dispensable for deacetylation activity.</text>
</comment>
<comment type="function">
    <text evidence="3">NAD-dependent lysine deacetylase and desuccinylase that specifically removes acetyl and succinyl groups on target proteins. Modulates the activities of several proteins which are inactive in their acylated form.</text>
</comment>
<dbReference type="InterPro" id="IPR027546">
    <property type="entry name" value="Sirtuin_class_III"/>
</dbReference>
<evidence type="ECO:0000313" key="7">
    <source>
        <dbReference type="Proteomes" id="UP001476282"/>
    </source>
</evidence>
<keyword evidence="7" id="KW-1185">Reference proteome</keyword>
<dbReference type="PANTHER" id="PTHR11085:SF4">
    <property type="entry name" value="NAD-DEPENDENT PROTEIN DEACYLASE"/>
    <property type="match status" value="1"/>
</dbReference>
<dbReference type="Pfam" id="PF02146">
    <property type="entry name" value="SIR2"/>
    <property type="match status" value="1"/>
</dbReference>
<evidence type="ECO:0000256" key="4">
    <source>
        <dbReference type="PROSITE-ProRule" id="PRU00236"/>
    </source>
</evidence>
<feature type="binding site" evidence="3 4">
    <location>
        <position position="136"/>
    </location>
    <ligand>
        <name>Zn(2+)</name>
        <dbReference type="ChEBI" id="CHEBI:29105"/>
    </ligand>
</feature>
<feature type="binding site" evidence="3 4">
    <location>
        <position position="133"/>
    </location>
    <ligand>
        <name>Zn(2+)</name>
        <dbReference type="ChEBI" id="CHEBI:29105"/>
    </ligand>
</feature>
<feature type="binding site" evidence="3">
    <location>
        <position position="55"/>
    </location>
    <ligand>
        <name>substrate</name>
    </ligand>
</feature>
<feature type="binding site" evidence="3 4">
    <location>
        <position position="117"/>
    </location>
    <ligand>
        <name>Zn(2+)</name>
        <dbReference type="ChEBI" id="CHEBI:29105"/>
    </ligand>
</feature>
<comment type="caution">
    <text evidence="3">Lacks conserved residue(s) required for the propagation of feature annotation.</text>
</comment>
<name>A0ABP9UU37_9BACT</name>
<sequence length="234" mass="25282">MNIVVLTGAGISAESGIPVFRGADGLWEGHRVEDVATPEGFARDPQRVHEFYNRRRAKLLEVEPNAAHRALGRLALGWRRGQVTVVTQNIDDLHERGGSPEVIHMHGELLKARCTHCGVVTACREDLSRASICASCGGIDCLRPHVVWFGEIPFHLGRIERELDRADLFVAIGTSGRVYPAAGFVSAARAAGARTLEINLEPGGTSPDFMEHRSGAAGTLVPEWVEELLAHGGA</sequence>
<dbReference type="Gene3D" id="3.40.50.1220">
    <property type="entry name" value="TPP-binding domain"/>
    <property type="match status" value="1"/>
</dbReference>
<keyword evidence="3" id="KW-0963">Cytoplasm</keyword>
<reference evidence="6 7" key="1">
    <citation type="submission" date="2024-02" db="EMBL/GenBank/DDBJ databases">
        <title>Haloferula sargassicola NBRC 104335.</title>
        <authorList>
            <person name="Ichikawa N."/>
            <person name="Katano-Makiyama Y."/>
            <person name="Hidaka K."/>
        </authorList>
    </citation>
    <scope>NUCLEOTIDE SEQUENCE [LARGE SCALE GENOMIC DNA]</scope>
    <source>
        <strain evidence="6 7">NBRC 104335</strain>
    </source>
</reference>
<dbReference type="EMBL" id="BAABRI010000010">
    <property type="protein sequence ID" value="GAA5482854.1"/>
    <property type="molecule type" value="Genomic_DNA"/>
</dbReference>
<dbReference type="PANTHER" id="PTHR11085">
    <property type="entry name" value="NAD-DEPENDENT PROTEIN DEACYLASE SIRTUIN-5, MITOCHONDRIAL-RELATED"/>
    <property type="match status" value="1"/>
</dbReference>
<keyword evidence="1" id="KW-0808">Transferase</keyword>
<evidence type="ECO:0000256" key="3">
    <source>
        <dbReference type="HAMAP-Rule" id="MF_01121"/>
    </source>
</evidence>
<comment type="subcellular location">
    <subcellularLocation>
        <location evidence="3">Cytoplasm</location>
    </subcellularLocation>
</comment>
<feature type="binding site" evidence="3">
    <location>
        <position position="52"/>
    </location>
    <ligand>
        <name>substrate</name>
    </ligand>
</feature>
<dbReference type="SUPFAM" id="SSF52467">
    <property type="entry name" value="DHS-like NAD/FAD-binding domain"/>
    <property type="match status" value="1"/>
</dbReference>
<dbReference type="HAMAP" id="MF_01121">
    <property type="entry name" value="Sirtuin_ClassIII"/>
    <property type="match status" value="1"/>
</dbReference>
<evidence type="ECO:0000313" key="6">
    <source>
        <dbReference type="EMBL" id="GAA5482854.1"/>
    </source>
</evidence>
<organism evidence="6 7">
    <name type="scientific">Haloferula sargassicola</name>
    <dbReference type="NCBI Taxonomy" id="490096"/>
    <lineage>
        <taxon>Bacteria</taxon>
        <taxon>Pseudomonadati</taxon>
        <taxon>Verrucomicrobiota</taxon>
        <taxon>Verrucomicrobiia</taxon>
        <taxon>Verrucomicrobiales</taxon>
        <taxon>Verrucomicrobiaceae</taxon>
        <taxon>Haloferula</taxon>
    </lineage>
</organism>
<keyword evidence="2 3" id="KW-0520">NAD</keyword>
<dbReference type="Proteomes" id="UP001476282">
    <property type="component" value="Unassembled WGS sequence"/>
</dbReference>
<gene>
    <name evidence="3 6" type="primary">cobB</name>
    <name evidence="6" type="ORF">Hsar01_02078</name>
</gene>
<feature type="binding site" evidence="3">
    <location>
        <position position="217"/>
    </location>
    <ligand>
        <name>NAD(+)</name>
        <dbReference type="ChEBI" id="CHEBI:57540"/>
    </ligand>
</feature>
<dbReference type="Gene3D" id="3.30.1600.10">
    <property type="entry name" value="SIR2/SIRT2 'Small Domain"/>
    <property type="match status" value="1"/>
</dbReference>
<dbReference type="InterPro" id="IPR003000">
    <property type="entry name" value="Sirtuin"/>
</dbReference>
<keyword evidence="3 4" id="KW-0862">Zinc</keyword>
<dbReference type="InterPro" id="IPR029035">
    <property type="entry name" value="DHS-like_NAD/FAD-binding_dom"/>
</dbReference>
<evidence type="ECO:0000259" key="5">
    <source>
        <dbReference type="PROSITE" id="PS50305"/>
    </source>
</evidence>
<feature type="binding site" evidence="3">
    <location>
        <begin position="199"/>
        <end position="201"/>
    </location>
    <ligand>
        <name>NAD(+)</name>
        <dbReference type="ChEBI" id="CHEBI:57540"/>
    </ligand>
</feature>
<feature type="active site" description="Proton acceptor" evidence="3 4">
    <location>
        <position position="106"/>
    </location>
</feature>
<evidence type="ECO:0000256" key="2">
    <source>
        <dbReference type="ARBA" id="ARBA00023027"/>
    </source>
</evidence>
<dbReference type="InterPro" id="IPR026591">
    <property type="entry name" value="Sirtuin_cat_small_dom_sf"/>
</dbReference>
<feature type="binding site" evidence="3 4">
    <location>
        <position position="114"/>
    </location>
    <ligand>
        <name>Zn(2+)</name>
        <dbReference type="ChEBI" id="CHEBI:29105"/>
    </ligand>
</feature>
<comment type="catalytic activity">
    <reaction evidence="3">
        <text>N(6)-succinyl-L-lysyl-[protein] + NAD(+) + H2O = 2''-O-succinyl-ADP-D-ribose + nicotinamide + L-lysyl-[protein]</text>
        <dbReference type="Rhea" id="RHEA:47668"/>
        <dbReference type="Rhea" id="RHEA-COMP:9752"/>
        <dbReference type="Rhea" id="RHEA-COMP:11877"/>
        <dbReference type="ChEBI" id="CHEBI:15377"/>
        <dbReference type="ChEBI" id="CHEBI:17154"/>
        <dbReference type="ChEBI" id="CHEBI:29969"/>
        <dbReference type="ChEBI" id="CHEBI:57540"/>
        <dbReference type="ChEBI" id="CHEBI:87830"/>
        <dbReference type="ChEBI" id="CHEBI:87832"/>
    </reaction>
</comment>
<keyword evidence="3 4" id="KW-0479">Metal-binding</keyword>
<dbReference type="CDD" id="cd01412">
    <property type="entry name" value="SIRT5_Af1_CobB"/>
    <property type="match status" value="1"/>
</dbReference>
<comment type="caution">
    <text evidence="6">The sequence shown here is derived from an EMBL/GenBank/DDBJ whole genome shotgun (WGS) entry which is preliminary data.</text>
</comment>
<feature type="binding site" evidence="3">
    <location>
        <begin position="88"/>
        <end position="91"/>
    </location>
    <ligand>
        <name>NAD(+)</name>
        <dbReference type="ChEBI" id="CHEBI:57540"/>
    </ligand>
</feature>
<protein>
    <recommendedName>
        <fullName evidence="3">NAD-dependent protein deacylase</fullName>
        <ecNumber evidence="3">2.3.1.286</ecNumber>
    </recommendedName>
    <alternativeName>
        <fullName evidence="3">Regulatory protein SIR2 homolog</fullName>
    </alternativeName>
</protein>
<dbReference type="InterPro" id="IPR026590">
    <property type="entry name" value="Ssirtuin_cat_dom"/>
</dbReference>
<proteinExistence type="inferred from homology"/>
<dbReference type="EC" id="2.3.1.286" evidence="3"/>
<dbReference type="InterPro" id="IPR050134">
    <property type="entry name" value="NAD-dep_sirtuin_deacylases"/>
</dbReference>
<comment type="cofactor">
    <cofactor evidence="3">
        <name>Zn(2+)</name>
        <dbReference type="ChEBI" id="CHEBI:29105"/>
    </cofactor>
    <text evidence="3">Binds 1 zinc ion per subunit.</text>
</comment>
<feature type="domain" description="Deacetylase sirtuin-type" evidence="5">
    <location>
        <begin position="1"/>
        <end position="231"/>
    </location>
</feature>
<dbReference type="RefSeq" id="WP_353566982.1">
    <property type="nucleotide sequence ID" value="NZ_BAABRI010000010.1"/>
</dbReference>
<comment type="catalytic activity">
    <reaction evidence="3">
        <text>N(6)-acetyl-L-lysyl-[protein] + NAD(+) + H2O = 2''-O-acetyl-ADP-D-ribose + nicotinamide + L-lysyl-[protein]</text>
        <dbReference type="Rhea" id="RHEA:43636"/>
        <dbReference type="Rhea" id="RHEA-COMP:9752"/>
        <dbReference type="Rhea" id="RHEA-COMP:10731"/>
        <dbReference type="ChEBI" id="CHEBI:15377"/>
        <dbReference type="ChEBI" id="CHEBI:17154"/>
        <dbReference type="ChEBI" id="CHEBI:29969"/>
        <dbReference type="ChEBI" id="CHEBI:57540"/>
        <dbReference type="ChEBI" id="CHEBI:61930"/>
        <dbReference type="ChEBI" id="CHEBI:83767"/>
        <dbReference type="EC" id="2.3.1.286"/>
    </reaction>
</comment>